<keyword evidence="2" id="KW-1185">Reference proteome</keyword>
<proteinExistence type="predicted"/>
<dbReference type="EMBL" id="CP011367">
    <property type="protein sequence ID" value="AKJ95846.1"/>
    <property type="molecule type" value="Genomic_DNA"/>
</dbReference>
<gene>
    <name evidence="1" type="ORF">TVD_11005</name>
</gene>
<dbReference type="RefSeq" id="WP_047251606.1">
    <property type="nucleotide sequence ID" value="NZ_CP011367.1"/>
</dbReference>
<dbReference type="STRING" id="106634.TVD_11005"/>
<dbReference type="OrthoDB" id="5783548at2"/>
<name>A0A0G3GAM2_9GAMM</name>
<evidence type="ECO:0000313" key="2">
    <source>
        <dbReference type="Proteomes" id="UP000064201"/>
    </source>
</evidence>
<protein>
    <submittedName>
        <fullName evidence="1">Uncharacterized protein</fullName>
    </submittedName>
</protein>
<sequence>MNNPAIQTCGDPALQDALVTLFARYGLRLVAHPAQAPLPGSWWGEPEAGIVGHDVHVRPDTPIHSALHEAGHVICMDAGRRAALHTNAGGDDLEECGVCYLQILLADEIPGVGRDRLMRDMDAWGYSFRLGNTAAWFREDAADARGFLQAHDLIDAADRPRFACRGAASALPASGSDATLAPVE</sequence>
<organism evidence="1 2">
    <name type="scientific">Thioalkalivibrio versutus</name>
    <dbReference type="NCBI Taxonomy" id="106634"/>
    <lineage>
        <taxon>Bacteria</taxon>
        <taxon>Pseudomonadati</taxon>
        <taxon>Pseudomonadota</taxon>
        <taxon>Gammaproteobacteria</taxon>
        <taxon>Chromatiales</taxon>
        <taxon>Ectothiorhodospiraceae</taxon>
        <taxon>Thioalkalivibrio</taxon>
    </lineage>
</organism>
<accession>A0A0G3GAM2</accession>
<dbReference type="AlphaFoldDB" id="A0A0G3GAM2"/>
<reference evidence="1 2" key="1">
    <citation type="submission" date="2015-04" db="EMBL/GenBank/DDBJ databases">
        <title>Complete Sequence for the Genome of the Thioalkalivibrio versutus D301.</title>
        <authorList>
            <person name="Mu T."/>
            <person name="Zhou J."/>
            <person name="Xu X."/>
        </authorList>
    </citation>
    <scope>NUCLEOTIDE SEQUENCE [LARGE SCALE GENOMIC DNA]</scope>
    <source>
        <strain evidence="1 2">D301</strain>
    </source>
</reference>
<dbReference type="PATRIC" id="fig|106634.4.peg.2242"/>
<evidence type="ECO:0000313" key="1">
    <source>
        <dbReference type="EMBL" id="AKJ95846.1"/>
    </source>
</evidence>
<dbReference type="KEGG" id="tvr:TVD_11005"/>
<dbReference type="Proteomes" id="UP000064201">
    <property type="component" value="Chromosome"/>
</dbReference>